<reference evidence="3" key="1">
    <citation type="submission" date="2013-06" db="EMBL/GenBank/DDBJ databases">
        <authorList>
            <person name="Zhao Q."/>
        </authorList>
    </citation>
    <scope>NUCLEOTIDE SEQUENCE</scope>
    <source>
        <strain evidence="3">cv. W1943</strain>
    </source>
</reference>
<feature type="signal peptide" evidence="1">
    <location>
        <begin position="1"/>
        <end position="25"/>
    </location>
</feature>
<organism evidence="2 3">
    <name type="scientific">Oryza rufipogon</name>
    <name type="common">Brownbeard rice</name>
    <name type="synonym">Asian wild rice</name>
    <dbReference type="NCBI Taxonomy" id="4529"/>
    <lineage>
        <taxon>Eukaryota</taxon>
        <taxon>Viridiplantae</taxon>
        <taxon>Streptophyta</taxon>
        <taxon>Embryophyta</taxon>
        <taxon>Tracheophyta</taxon>
        <taxon>Spermatophyta</taxon>
        <taxon>Magnoliopsida</taxon>
        <taxon>Liliopsida</taxon>
        <taxon>Poales</taxon>
        <taxon>Poaceae</taxon>
        <taxon>BOP clade</taxon>
        <taxon>Oryzoideae</taxon>
        <taxon>Oryzeae</taxon>
        <taxon>Oryzinae</taxon>
        <taxon>Oryza</taxon>
    </lineage>
</organism>
<name>A0A0E0PX11_ORYRU</name>
<proteinExistence type="predicted"/>
<feature type="chain" id="PRO_5002370571" description="Glycine-rich protein" evidence="1">
    <location>
        <begin position="26"/>
        <end position="116"/>
    </location>
</feature>
<keyword evidence="3" id="KW-1185">Reference proteome</keyword>
<dbReference type="Proteomes" id="UP000008022">
    <property type="component" value="Unassembled WGS sequence"/>
</dbReference>
<dbReference type="STRING" id="4529.A0A0E0PX11"/>
<sequence>MALKNLLLLVFLTALLFFFLDVAHARELSEASESEGKNVKPSGMPGVEDQKWGGGYHHGGGYGYGGGYGGGYGRPAYGGGYGGGYGHPGEVVTVVAVAMVVVEATEEDKVVVGLDK</sequence>
<dbReference type="eggNOG" id="ENOG502S5AC">
    <property type="taxonomic scope" value="Eukaryota"/>
</dbReference>
<evidence type="ECO:0008006" key="4">
    <source>
        <dbReference type="Google" id="ProtNLM"/>
    </source>
</evidence>
<dbReference type="PANTHER" id="PTHR37372:SF1">
    <property type="entry name" value="GEO07177P1"/>
    <property type="match status" value="1"/>
</dbReference>
<protein>
    <recommendedName>
        <fullName evidence="4">Glycine-rich protein</fullName>
    </recommendedName>
</protein>
<dbReference type="PANTHER" id="PTHR37372">
    <property type="entry name" value="OS06G0316800 PROTEIN"/>
    <property type="match status" value="1"/>
</dbReference>
<dbReference type="Gramene" id="ORUFI06G13320.1">
    <property type="protein sequence ID" value="ORUFI06G13320.1"/>
    <property type="gene ID" value="ORUFI06G13320"/>
</dbReference>
<keyword evidence="1" id="KW-0732">Signal</keyword>
<accession>A0A0E0PX11</accession>
<dbReference type="InterPro" id="IPR010800">
    <property type="entry name" value="GRP"/>
</dbReference>
<reference evidence="2" key="2">
    <citation type="submission" date="2015-06" db="UniProtKB">
        <authorList>
            <consortium name="EnsemblPlants"/>
        </authorList>
    </citation>
    <scope>IDENTIFICATION</scope>
</reference>
<evidence type="ECO:0000313" key="3">
    <source>
        <dbReference type="Proteomes" id="UP000008022"/>
    </source>
</evidence>
<evidence type="ECO:0000256" key="1">
    <source>
        <dbReference type="SAM" id="SignalP"/>
    </source>
</evidence>
<dbReference type="AlphaFoldDB" id="A0A0E0PX11"/>
<evidence type="ECO:0000313" key="2">
    <source>
        <dbReference type="EnsemblPlants" id="ORUFI06G13320.1"/>
    </source>
</evidence>
<dbReference type="OMA" id="HGEYGHG"/>
<dbReference type="Pfam" id="PF07172">
    <property type="entry name" value="GRP"/>
    <property type="match status" value="1"/>
</dbReference>
<dbReference type="EnsemblPlants" id="ORUFI06G13320.1">
    <property type="protein sequence ID" value="ORUFI06G13320.1"/>
    <property type="gene ID" value="ORUFI06G13320"/>
</dbReference>
<dbReference type="InterPro" id="IPR052872">
    <property type="entry name" value="ESR_Regulator"/>
</dbReference>